<dbReference type="SMART" id="SM00347">
    <property type="entry name" value="HTH_MARR"/>
    <property type="match status" value="1"/>
</dbReference>
<dbReference type="InterPro" id="IPR036388">
    <property type="entry name" value="WH-like_DNA-bd_sf"/>
</dbReference>
<organism evidence="5 6">
    <name type="scientific">Rhizobium leucaenae</name>
    <dbReference type="NCBI Taxonomy" id="29450"/>
    <lineage>
        <taxon>Bacteria</taxon>
        <taxon>Pseudomonadati</taxon>
        <taxon>Pseudomonadota</taxon>
        <taxon>Alphaproteobacteria</taxon>
        <taxon>Hyphomicrobiales</taxon>
        <taxon>Rhizobiaceae</taxon>
        <taxon>Rhizobium/Agrobacterium group</taxon>
        <taxon>Rhizobium</taxon>
    </lineage>
</organism>
<dbReference type="OrthoDB" id="32523at2"/>
<keyword evidence="6" id="KW-1185">Reference proteome</keyword>
<proteinExistence type="predicted"/>
<name>A0A7W7EK62_9HYPH</name>
<dbReference type="InterPro" id="IPR023187">
    <property type="entry name" value="Tscrpt_reg_MarR-type_CS"/>
</dbReference>
<dbReference type="PANTHER" id="PTHR42756:SF1">
    <property type="entry name" value="TRANSCRIPTIONAL REPRESSOR OF EMRAB OPERON"/>
    <property type="match status" value="1"/>
</dbReference>
<dbReference type="PANTHER" id="PTHR42756">
    <property type="entry name" value="TRANSCRIPTIONAL REGULATOR, MARR"/>
    <property type="match status" value="1"/>
</dbReference>
<dbReference type="GO" id="GO:0003677">
    <property type="term" value="F:DNA binding"/>
    <property type="evidence" value="ECO:0007669"/>
    <property type="project" value="UniProtKB-KW"/>
</dbReference>
<protein>
    <submittedName>
        <fullName evidence="5">DNA-binding MarR family transcriptional regulator</fullName>
    </submittedName>
</protein>
<evidence type="ECO:0000256" key="1">
    <source>
        <dbReference type="ARBA" id="ARBA00023015"/>
    </source>
</evidence>
<dbReference type="Pfam" id="PF12802">
    <property type="entry name" value="MarR_2"/>
    <property type="match status" value="1"/>
</dbReference>
<keyword evidence="1" id="KW-0805">Transcription regulation</keyword>
<dbReference type="Gene3D" id="1.10.10.10">
    <property type="entry name" value="Winged helix-like DNA-binding domain superfamily/Winged helix DNA-binding domain"/>
    <property type="match status" value="1"/>
</dbReference>
<dbReference type="EMBL" id="JACIIG010000004">
    <property type="protein sequence ID" value="MBB4568067.1"/>
    <property type="molecule type" value="Genomic_DNA"/>
</dbReference>
<dbReference type="SUPFAM" id="SSF46785">
    <property type="entry name" value="Winged helix' DNA-binding domain"/>
    <property type="match status" value="1"/>
</dbReference>
<dbReference type="Proteomes" id="UP000543836">
    <property type="component" value="Unassembled WGS sequence"/>
</dbReference>
<dbReference type="PROSITE" id="PS50995">
    <property type="entry name" value="HTH_MARR_2"/>
    <property type="match status" value="1"/>
</dbReference>
<accession>A0A7W7EK62</accession>
<comment type="caution">
    <text evidence="5">The sequence shown here is derived from an EMBL/GenBank/DDBJ whole genome shotgun (WGS) entry which is preliminary data.</text>
</comment>
<sequence length="170" mass="18416">MDRIDKILAQWNRERPDLDTTPMGLIGRLGNVAHHLGREMDRTFAQFGLNRATFDVLATLRRSGAPYALSPSDLMAAMMVTSGTMTNRIDQLEKAGLVARGTNPEDGRSFLVSLTEKGFALIDSAVAAHVETQARLVASLSEEERAALNALLGKYLADLETSALENSAAN</sequence>
<evidence type="ECO:0000313" key="6">
    <source>
        <dbReference type="Proteomes" id="UP000543836"/>
    </source>
</evidence>
<gene>
    <name evidence="5" type="ORF">GGE60_002178</name>
</gene>
<reference evidence="5 6" key="1">
    <citation type="submission" date="2020-08" db="EMBL/GenBank/DDBJ databases">
        <title>Genomic Encyclopedia of Type Strains, Phase IV (KMG-V): Genome sequencing to study the core and pangenomes of soil and plant-associated prokaryotes.</title>
        <authorList>
            <person name="Whitman W."/>
        </authorList>
    </citation>
    <scope>NUCLEOTIDE SEQUENCE [LARGE SCALE GENOMIC DNA]</scope>
    <source>
        <strain evidence="5 6">SEMIA 492</strain>
    </source>
</reference>
<evidence type="ECO:0000256" key="2">
    <source>
        <dbReference type="ARBA" id="ARBA00023125"/>
    </source>
</evidence>
<dbReference type="PRINTS" id="PR00598">
    <property type="entry name" value="HTHMARR"/>
</dbReference>
<dbReference type="GO" id="GO:0003700">
    <property type="term" value="F:DNA-binding transcription factor activity"/>
    <property type="evidence" value="ECO:0007669"/>
    <property type="project" value="InterPro"/>
</dbReference>
<keyword evidence="2 5" id="KW-0238">DNA-binding</keyword>
<dbReference type="InterPro" id="IPR000835">
    <property type="entry name" value="HTH_MarR-typ"/>
</dbReference>
<dbReference type="InterPro" id="IPR036390">
    <property type="entry name" value="WH_DNA-bd_sf"/>
</dbReference>
<evidence type="ECO:0000259" key="4">
    <source>
        <dbReference type="PROSITE" id="PS50995"/>
    </source>
</evidence>
<feature type="domain" description="HTH marR-type" evidence="4">
    <location>
        <begin position="22"/>
        <end position="157"/>
    </location>
</feature>
<evidence type="ECO:0000256" key="3">
    <source>
        <dbReference type="ARBA" id="ARBA00023163"/>
    </source>
</evidence>
<dbReference type="PROSITE" id="PS01117">
    <property type="entry name" value="HTH_MARR_1"/>
    <property type="match status" value="1"/>
</dbReference>
<evidence type="ECO:0000313" key="5">
    <source>
        <dbReference type="EMBL" id="MBB4568067.1"/>
    </source>
</evidence>
<keyword evidence="3" id="KW-0804">Transcription</keyword>
<dbReference type="RefSeq" id="WP_028751365.1">
    <property type="nucleotide sequence ID" value="NZ_JACIIG010000004.1"/>
</dbReference>
<dbReference type="AlphaFoldDB" id="A0A7W7EK62"/>